<keyword evidence="5" id="KW-0256">Endoplasmic reticulum</keyword>
<feature type="domain" description="Nephrocystin 3-like N-terminal" evidence="8">
    <location>
        <begin position="362"/>
        <end position="532"/>
    </location>
</feature>
<evidence type="ECO:0000259" key="8">
    <source>
        <dbReference type="Pfam" id="PF24883"/>
    </source>
</evidence>
<dbReference type="InterPro" id="IPR054471">
    <property type="entry name" value="GPIID_WHD"/>
</dbReference>
<evidence type="ECO:0000259" key="6">
    <source>
        <dbReference type="Pfam" id="PF07819"/>
    </source>
</evidence>
<keyword evidence="3" id="KW-0677">Repeat</keyword>
<dbReference type="SMART" id="SM00320">
    <property type="entry name" value="WD40"/>
    <property type="match status" value="7"/>
</dbReference>
<dbReference type="InterPro" id="IPR027417">
    <property type="entry name" value="P-loop_NTPase"/>
</dbReference>
<evidence type="ECO:0000256" key="2">
    <source>
        <dbReference type="ARBA" id="ARBA00015856"/>
    </source>
</evidence>
<dbReference type="PANTHER" id="PTHR10039">
    <property type="entry name" value="AMELOGENIN"/>
    <property type="match status" value="1"/>
</dbReference>
<gene>
    <name evidence="9" type="ORF">L207DRAFT_510289</name>
</gene>
<dbReference type="InterPro" id="IPR011047">
    <property type="entry name" value="Quinoprotein_ADH-like_sf"/>
</dbReference>
<dbReference type="EMBL" id="KZ613942">
    <property type="protein sequence ID" value="PMD43816.1"/>
    <property type="molecule type" value="Genomic_DNA"/>
</dbReference>
<proteinExistence type="inferred from homology"/>
<dbReference type="Proteomes" id="UP000235786">
    <property type="component" value="Unassembled WGS sequence"/>
</dbReference>
<dbReference type="SUPFAM" id="SSF50998">
    <property type="entry name" value="Quinoprotein alcohol dehydrogenase-like"/>
    <property type="match status" value="1"/>
</dbReference>
<sequence>MLEPPGPDANKSRSLSDSGLTTALGFEGIRDVARLDRKSKGWGLRRRATEPTADIRGPLGLHLLHLSAEPLADFIFVHGLRGGSIKTWRKGNDAALFWPQNWLPLDPAFKNVSVHTFGYNADWGDTKDSILNVHDFGRALLGEMKISPHIRNNGANPIILIGHSMGGLVIKKAYILARQDLNNQNFARRIQTIFFLATPHRGSDSAQLLNNLLRASGTFSGRQYITDLEKNSVTTQVINDEFRNYADELGLWSFYETLKTSLGISSAMIVERDSAVLGYKHEKVQYLNANHRDICKYDSPIDPNYITVKNALATAVEELLQAGNVSKSEKLRLETRALQAYLDVPNKPDADFAIQEDVKICGTCEWLEEREDFLEWRDVFEDPLGDMKDHNSRWYWVSAKPATGKSVLAGHTVKHLEDSKLDCSYYFFHHGNKSSQVLSGLFRSLAYQMALSNSVMRQALLDLLADGIHLDKDDERSIWRKVFLNGIFKAEIHRPQYWVIDALDECINYTSLFPLLSKIELVFPLRVFITSRKNPDIEKQFNRLGHDVIAAEISIDDTNRDIALFLHSRIESLPVDTPSEREELANKILLKSGGCFLWVRLVVQVLEKTYGDKKIQTVLEAMPAEMGSFYEQTVKVMSNTIMEKNIAQSILRWAVCSTRPLKAEELQAAVQLDIGESVRSIKSSVEGLCGQLVYVDKNCAVQMVHQTARDFLLDNKSSEFRIEIGLEHERLALACLNFLCSDELKPPRNRRLLGAQKLDPSIFCDYACTAFSDHIFGASSKADMILVGLDKFLHTNVLTWIELIARKRSLYYLTRTAKNLKGYLRRRAKYLPPLGGQVATVEAWVTDLIRLVAKFGATMISDPTSIYFLIPPLCPQNSSIYTQFAKSSDGLVLAGVSNESWEDCISCIDFNSSRATALACGENVFAIGMRSGAITLYNHTTFQVERVFQHMEPVKCLKFDSSCKLFASCGWKHIKLWDRSGSQIWNQSLTTPCISIAFDTKHVVGVSKNSHVTFWDLKDGTVESDRFYPYREPDDEDGSTAQRAPLTAAFSPNLEILALGYRSCFVCLWDLQNRDFIGCCSRSIGTEEVGLAVGTALFNPNPEMNLLAIGYQDGDLAIFDPWSRELINVVEGNALSLASSPDGRTLATGDSCGMVQLWDFETLTLLYRIKSFDFEVKALDFSGDGLRLIDIRDSRSKIWEPAVLVRKTLEEDVSVSDAAALPAITVGQDYFNEILNITTLVSHPTISVIFAGKSNGDVAVFDAVSGKERAILYSHPKDVFITAIAYSKNNILVSADAGSNVQVWKLSRTPAGVWHTQSQILTTVAKQLIKQLLLSPEGDYVLISAAASASVWSTKTGLLVGTSEFVATERTIWKWFSTDAPNSELLLVVDNTIEKHSWSSFPSALPPSPLRISYDETLKSEKIEIQDAILDARSHHLIIDFRKHYGNKATATLLISDFPTVLNPETTIVPNRGFAALGKKVKFFIGNTPKRIVFVDNESWLSSVDLTAAKCTQYARHCFVPHEFVAGNIGLAAVLTATGDVAFTKEGELAVMRNGMKFQNIIELA</sequence>
<dbReference type="Gene3D" id="3.40.50.1820">
    <property type="entry name" value="alpha/beta hydrolase"/>
    <property type="match status" value="1"/>
</dbReference>
<dbReference type="InterPro" id="IPR001680">
    <property type="entry name" value="WD40_rpt"/>
</dbReference>
<accession>A0A2J6RZ67</accession>
<dbReference type="Pfam" id="PF00400">
    <property type="entry name" value="WD40"/>
    <property type="match status" value="2"/>
</dbReference>
<keyword evidence="5" id="KW-0472">Membrane</keyword>
<dbReference type="InterPro" id="IPR012908">
    <property type="entry name" value="PGAP1-ab_dom-like"/>
</dbReference>
<keyword evidence="5" id="KW-0653">Protein transport</keyword>
<dbReference type="InterPro" id="IPR056884">
    <property type="entry name" value="NPHP3-like_N"/>
</dbReference>
<dbReference type="SUPFAM" id="SSF53474">
    <property type="entry name" value="alpha/beta-Hydrolases"/>
    <property type="match status" value="1"/>
</dbReference>
<reference evidence="9 10" key="1">
    <citation type="submission" date="2016-04" db="EMBL/GenBank/DDBJ databases">
        <title>A degradative enzymes factory behind the ericoid mycorrhizal symbiosis.</title>
        <authorList>
            <consortium name="DOE Joint Genome Institute"/>
            <person name="Martino E."/>
            <person name="Morin E."/>
            <person name="Grelet G."/>
            <person name="Kuo A."/>
            <person name="Kohler A."/>
            <person name="Daghino S."/>
            <person name="Barry K."/>
            <person name="Choi C."/>
            <person name="Cichocki N."/>
            <person name="Clum A."/>
            <person name="Copeland A."/>
            <person name="Hainaut M."/>
            <person name="Haridas S."/>
            <person name="Labutti K."/>
            <person name="Lindquist E."/>
            <person name="Lipzen A."/>
            <person name="Khouja H.-R."/>
            <person name="Murat C."/>
            <person name="Ohm R."/>
            <person name="Olson A."/>
            <person name="Spatafora J."/>
            <person name="Veneault-Fourrey C."/>
            <person name="Henrissat B."/>
            <person name="Grigoriev I."/>
            <person name="Martin F."/>
            <person name="Perotto S."/>
        </authorList>
    </citation>
    <scope>NUCLEOTIDE SEQUENCE [LARGE SCALE GENOMIC DNA]</scope>
    <source>
        <strain evidence="9 10">F</strain>
    </source>
</reference>
<keyword evidence="4" id="KW-0853">WD repeat</keyword>
<dbReference type="EC" id="3.1.-.-" evidence="5"/>
<keyword evidence="5" id="KW-0813">Transport</keyword>
<protein>
    <recommendedName>
        <fullName evidence="2 5">GPI inositol-deacylase</fullName>
        <ecNumber evidence="5">3.1.-.-</ecNumber>
    </recommendedName>
</protein>
<dbReference type="Pfam" id="PF24883">
    <property type="entry name" value="NPHP3_N"/>
    <property type="match status" value="1"/>
</dbReference>
<keyword evidence="5" id="KW-0378">Hydrolase</keyword>
<evidence type="ECO:0000256" key="1">
    <source>
        <dbReference type="ARBA" id="ARBA00003496"/>
    </source>
</evidence>
<evidence type="ECO:0000313" key="9">
    <source>
        <dbReference type="EMBL" id="PMD43816.1"/>
    </source>
</evidence>
<dbReference type="GO" id="GO:0015031">
    <property type="term" value="P:protein transport"/>
    <property type="evidence" value="ECO:0007669"/>
    <property type="project" value="UniProtKB-KW"/>
</dbReference>
<comment type="subcellular location">
    <subcellularLocation>
        <location evidence="5">Endoplasmic reticulum membrane</location>
    </subcellularLocation>
</comment>
<dbReference type="Pfam" id="PF07819">
    <property type="entry name" value="PGAP1"/>
    <property type="match status" value="1"/>
</dbReference>
<evidence type="ECO:0000259" key="7">
    <source>
        <dbReference type="Pfam" id="PF22939"/>
    </source>
</evidence>
<dbReference type="OrthoDB" id="194358at2759"/>
<dbReference type="Gene3D" id="2.130.10.10">
    <property type="entry name" value="YVTN repeat-like/Quinoprotein amine dehydrogenase"/>
    <property type="match status" value="3"/>
</dbReference>
<dbReference type="Pfam" id="PF22939">
    <property type="entry name" value="WHD_GPIID"/>
    <property type="match status" value="1"/>
</dbReference>
<evidence type="ECO:0000313" key="10">
    <source>
        <dbReference type="Proteomes" id="UP000235786"/>
    </source>
</evidence>
<dbReference type="InterPro" id="IPR029058">
    <property type="entry name" value="AB_hydrolase_fold"/>
</dbReference>
<feature type="domain" description="GPI inositol-deacylase winged helix" evidence="7">
    <location>
        <begin position="636"/>
        <end position="722"/>
    </location>
</feature>
<dbReference type="SUPFAM" id="SSF52540">
    <property type="entry name" value="P-loop containing nucleoside triphosphate hydrolases"/>
    <property type="match status" value="1"/>
</dbReference>
<dbReference type="InterPro" id="IPR015943">
    <property type="entry name" value="WD40/YVTN_repeat-like_dom_sf"/>
</dbReference>
<dbReference type="GO" id="GO:0005789">
    <property type="term" value="C:endoplasmic reticulum membrane"/>
    <property type="evidence" value="ECO:0007669"/>
    <property type="project" value="UniProtKB-SubCell"/>
</dbReference>
<name>A0A2J6RZ67_HYAVF</name>
<dbReference type="GO" id="GO:0016788">
    <property type="term" value="F:hydrolase activity, acting on ester bonds"/>
    <property type="evidence" value="ECO:0007669"/>
    <property type="project" value="InterPro"/>
</dbReference>
<comment type="similarity">
    <text evidence="5">Belongs to the GPI inositol-deacylase family.</text>
</comment>
<keyword evidence="10" id="KW-1185">Reference proteome</keyword>
<feature type="repeat" description="WD" evidence="4">
    <location>
        <begin position="1136"/>
        <end position="1168"/>
    </location>
</feature>
<evidence type="ECO:0000256" key="3">
    <source>
        <dbReference type="ARBA" id="ARBA00022737"/>
    </source>
</evidence>
<organism evidence="9 10">
    <name type="scientific">Hyaloscypha variabilis (strain UAMH 11265 / GT02V1 / F)</name>
    <name type="common">Meliniomyces variabilis</name>
    <dbReference type="NCBI Taxonomy" id="1149755"/>
    <lineage>
        <taxon>Eukaryota</taxon>
        <taxon>Fungi</taxon>
        <taxon>Dikarya</taxon>
        <taxon>Ascomycota</taxon>
        <taxon>Pezizomycotina</taxon>
        <taxon>Leotiomycetes</taxon>
        <taxon>Helotiales</taxon>
        <taxon>Hyaloscyphaceae</taxon>
        <taxon>Hyaloscypha</taxon>
        <taxon>Hyaloscypha variabilis</taxon>
    </lineage>
</organism>
<evidence type="ECO:0000256" key="4">
    <source>
        <dbReference type="PROSITE-ProRule" id="PRU00221"/>
    </source>
</evidence>
<dbReference type="PANTHER" id="PTHR10039:SF16">
    <property type="entry name" value="GPI INOSITOL-DEACYLASE"/>
    <property type="match status" value="1"/>
</dbReference>
<comment type="function">
    <text evidence="1 5">Involved in inositol deacylation of GPI-anchored proteins which plays important roles in the quality control and ER-associated degradation of GPI-anchored proteins.</text>
</comment>
<feature type="domain" description="GPI inositol-deacylase PGAP1-like alpha/beta" evidence="6">
    <location>
        <begin position="75"/>
        <end position="203"/>
    </location>
</feature>
<evidence type="ECO:0000256" key="5">
    <source>
        <dbReference type="RuleBase" id="RU365011"/>
    </source>
</evidence>
<dbReference type="PROSITE" id="PS50082">
    <property type="entry name" value="WD_REPEATS_2"/>
    <property type="match status" value="1"/>
</dbReference>